<dbReference type="Proteomes" id="UP000291591">
    <property type="component" value="Unassembled WGS sequence"/>
</dbReference>
<proteinExistence type="predicted"/>
<accession>A0A4Q7V2V0</accession>
<comment type="caution">
    <text evidence="1">The sequence shown here is derived from an EMBL/GenBank/DDBJ whole genome shotgun (WGS) entry which is preliminary data.</text>
</comment>
<dbReference type="InterPro" id="IPR023393">
    <property type="entry name" value="START-like_dom_sf"/>
</dbReference>
<dbReference type="Gene3D" id="3.30.530.20">
    <property type="match status" value="1"/>
</dbReference>
<protein>
    <submittedName>
        <fullName evidence="1">Polyketide cyclase/dehydrase/lipid transport protein</fullName>
    </submittedName>
</protein>
<sequence length="128" mass="13786">MSRHISTVIGTDPAAVYAFASDPENLPRWAAGLSGSVEYVDGRWRAESPMGTVTVTFAPANEWGVLDHDVELPSGEVTHNPLRVTAHPDGAEIVFSLRRADGVADTEFERDAATVTADLARLKQLLEA</sequence>
<dbReference type="SUPFAM" id="SSF55961">
    <property type="entry name" value="Bet v1-like"/>
    <property type="match status" value="1"/>
</dbReference>
<dbReference type="AlphaFoldDB" id="A0A4Q7V2V0"/>
<organism evidence="1 2">
    <name type="scientific">Pseudonocardia sediminis</name>
    <dbReference type="NCBI Taxonomy" id="1397368"/>
    <lineage>
        <taxon>Bacteria</taxon>
        <taxon>Bacillati</taxon>
        <taxon>Actinomycetota</taxon>
        <taxon>Actinomycetes</taxon>
        <taxon>Pseudonocardiales</taxon>
        <taxon>Pseudonocardiaceae</taxon>
        <taxon>Pseudonocardia</taxon>
    </lineage>
</organism>
<evidence type="ECO:0000313" key="1">
    <source>
        <dbReference type="EMBL" id="RZT88902.1"/>
    </source>
</evidence>
<reference evidence="1 2" key="1">
    <citation type="submission" date="2019-02" db="EMBL/GenBank/DDBJ databases">
        <title>Sequencing the genomes of 1000 actinobacteria strains.</title>
        <authorList>
            <person name="Klenk H.-P."/>
        </authorList>
    </citation>
    <scope>NUCLEOTIDE SEQUENCE [LARGE SCALE GENOMIC DNA]</scope>
    <source>
        <strain evidence="1 2">DSM 45779</strain>
    </source>
</reference>
<name>A0A4Q7V2V0_PSEST</name>
<dbReference type="EMBL" id="SHKL01000001">
    <property type="protein sequence ID" value="RZT88902.1"/>
    <property type="molecule type" value="Genomic_DNA"/>
</dbReference>
<dbReference type="RefSeq" id="WP_207223687.1">
    <property type="nucleotide sequence ID" value="NZ_SHKL01000001.1"/>
</dbReference>
<keyword evidence="2" id="KW-1185">Reference proteome</keyword>
<evidence type="ECO:0000313" key="2">
    <source>
        <dbReference type="Proteomes" id="UP000291591"/>
    </source>
</evidence>
<gene>
    <name evidence="1" type="ORF">EV383_5856</name>
</gene>